<dbReference type="EMBL" id="MU006222">
    <property type="protein sequence ID" value="KAF2828738.1"/>
    <property type="molecule type" value="Genomic_DNA"/>
</dbReference>
<protein>
    <submittedName>
        <fullName evidence="2">Uncharacterized protein</fullName>
    </submittedName>
</protein>
<evidence type="ECO:0000313" key="3">
    <source>
        <dbReference type="Proteomes" id="UP000799424"/>
    </source>
</evidence>
<dbReference type="AlphaFoldDB" id="A0A6A7A7I0"/>
<evidence type="ECO:0000313" key="2">
    <source>
        <dbReference type="EMBL" id="KAF2828738.1"/>
    </source>
</evidence>
<name>A0A6A7A7I0_9PLEO</name>
<sequence length="285" mass="31914">MRNNRDIFETADWDLEAPKDRLDRTLPVSGYVMFRKATGFLGRINMAQAKDRDIRAGNHLNSKGPFLFVMLVGFGTLIQEALRQLSSPFDYTSSAEKDRTLQIITWMKSNNRWPNTGDGSLGLKTFRFDPALLGIEKRSSGTIDENVGDLEELKQEQEEIEHGSDFDDGPSIETRRRPFCRIAARKNNNATIGLDLDSDDDMTPAKASLPMISAEEPNVVNVKAMPVKIEPIELDKEELETGVQPTSGAAVSSPQQDPAESRSLPSDWTLSIDDCYRKTFRVDDV</sequence>
<proteinExistence type="predicted"/>
<evidence type="ECO:0000256" key="1">
    <source>
        <dbReference type="SAM" id="MobiDB-lite"/>
    </source>
</evidence>
<keyword evidence="3" id="KW-1185">Reference proteome</keyword>
<reference evidence="2" key="1">
    <citation type="journal article" date="2020" name="Stud. Mycol.">
        <title>101 Dothideomycetes genomes: a test case for predicting lifestyles and emergence of pathogens.</title>
        <authorList>
            <person name="Haridas S."/>
            <person name="Albert R."/>
            <person name="Binder M."/>
            <person name="Bloem J."/>
            <person name="Labutti K."/>
            <person name="Salamov A."/>
            <person name="Andreopoulos B."/>
            <person name="Baker S."/>
            <person name="Barry K."/>
            <person name="Bills G."/>
            <person name="Bluhm B."/>
            <person name="Cannon C."/>
            <person name="Castanera R."/>
            <person name="Culley D."/>
            <person name="Daum C."/>
            <person name="Ezra D."/>
            <person name="Gonzalez J."/>
            <person name="Henrissat B."/>
            <person name="Kuo A."/>
            <person name="Liang C."/>
            <person name="Lipzen A."/>
            <person name="Lutzoni F."/>
            <person name="Magnuson J."/>
            <person name="Mondo S."/>
            <person name="Nolan M."/>
            <person name="Ohm R."/>
            <person name="Pangilinan J."/>
            <person name="Park H.-J."/>
            <person name="Ramirez L."/>
            <person name="Alfaro M."/>
            <person name="Sun H."/>
            <person name="Tritt A."/>
            <person name="Yoshinaga Y."/>
            <person name="Zwiers L.-H."/>
            <person name="Turgeon B."/>
            <person name="Goodwin S."/>
            <person name="Spatafora J."/>
            <person name="Crous P."/>
            <person name="Grigoriev I."/>
        </authorList>
    </citation>
    <scope>NUCLEOTIDE SEQUENCE</scope>
    <source>
        <strain evidence="2">CBS 113818</strain>
    </source>
</reference>
<organism evidence="2 3">
    <name type="scientific">Ophiobolus disseminans</name>
    <dbReference type="NCBI Taxonomy" id="1469910"/>
    <lineage>
        <taxon>Eukaryota</taxon>
        <taxon>Fungi</taxon>
        <taxon>Dikarya</taxon>
        <taxon>Ascomycota</taxon>
        <taxon>Pezizomycotina</taxon>
        <taxon>Dothideomycetes</taxon>
        <taxon>Pleosporomycetidae</taxon>
        <taxon>Pleosporales</taxon>
        <taxon>Pleosporineae</taxon>
        <taxon>Phaeosphaeriaceae</taxon>
        <taxon>Ophiobolus</taxon>
    </lineage>
</organism>
<feature type="region of interest" description="Disordered" evidence="1">
    <location>
        <begin position="235"/>
        <end position="266"/>
    </location>
</feature>
<gene>
    <name evidence="2" type="ORF">CC86DRAFT_368890</name>
</gene>
<feature type="compositionally biased region" description="Polar residues" evidence="1">
    <location>
        <begin position="243"/>
        <end position="266"/>
    </location>
</feature>
<dbReference type="Proteomes" id="UP000799424">
    <property type="component" value="Unassembled WGS sequence"/>
</dbReference>
<accession>A0A6A7A7I0</accession>